<dbReference type="CDD" id="cd00064">
    <property type="entry name" value="FU"/>
    <property type="match status" value="2"/>
</dbReference>
<gene>
    <name evidence="4" type="ORF">DME_LOCUS157</name>
</gene>
<dbReference type="WBParaSite" id="DME_0000292801-mRNA-1">
    <property type="protein sequence ID" value="DME_0000292801-mRNA-1"/>
    <property type="gene ID" value="DME_0000292801"/>
</dbReference>
<evidence type="ECO:0000256" key="1">
    <source>
        <dbReference type="ARBA" id="ARBA00023180"/>
    </source>
</evidence>
<reference evidence="4 6" key="2">
    <citation type="submission" date="2018-11" db="EMBL/GenBank/DDBJ databases">
        <authorList>
            <consortium name="Pathogen Informatics"/>
        </authorList>
    </citation>
    <scope>NUCLEOTIDE SEQUENCE [LARGE SCALE GENOMIC DNA]</scope>
</reference>
<dbReference type="SMART" id="SM00261">
    <property type="entry name" value="FU"/>
    <property type="match status" value="5"/>
</dbReference>
<evidence type="ECO:0000313" key="4">
    <source>
        <dbReference type="EMBL" id="VDN50184.1"/>
    </source>
</evidence>
<evidence type="ECO:0000313" key="7">
    <source>
        <dbReference type="WBParaSite" id="DME_0000292801-mRNA-1"/>
    </source>
</evidence>
<keyword evidence="1" id="KW-0325">Glycoprotein</keyword>
<sequence>MRKNIQSTLIENDRRNNLRKFCSGSKNSRAELQDFDRIDQLRRQYENCTRIYGNLEITHIQVEHLNEMKSPEKVFSFLDHIEQITGYLLIYSNEFTNLTLKNLEIIWGDERHDEIAAIHIVNNPLLKYINMPKLRSVERGTIVLSNNPYLCHWSGSVSFREILQENVNGRVQIDETNFDSCEKTDMLCAEDCNGRCWGPEPQMCQIFKSVKCIGKFVRQVVHPGCVLNQKMRQIAVMKLVLQDAMMKKAKPFVLEDFQESLKACAKLEQDSKCVEKCNGLTDYDRTRKMTVNHQSPRYTYDRYCVERCPDETLIQDDHCVIQCREGFWHDPDKSSRICEKCPNNVCPKTCKLEEAIDANNINSLWNCTVIEGHIQILRHTFQEHIKFRSINGEVIRERIKALTTNMLNALSNVRVVTDFVDIQTQEFSPNSLNFLQNLAIIEGRTLIEGYALTIYHNSNLAELRLKSLKKIKNGQIYIGNNQKLCYVETMHEYWSNIITAKNLPNEKPMFRIVGNQNQTLCEQLNKTCDESCDESKGCWGSGPSMCVDCKNFDIGGYCTETCPEIGYYKESEKICKKCDPQCFRCNGSSSLNCTECKKFVLQQGEAIECINECPITHYRSANYCLPCSSTCYHFGCTGNGDYAGEGGCNKCMHAQRGGCSTCGASNNLRCLIAYGKAKDVCKDNNLTNYYTTSGNMFVEQFECVECDPQCSFCTGYGNSVNYHHCQCTNYLVKTHSHNDYCAETCEINTFLLSNKSTNYPGECLQCDERCDSAYGCTGHSAKHCIKCAKAAIMLDETMVCLEECPLNKPYQAYDDKTCYEFDKQAVASKKLLFLLLLLENNW</sequence>
<dbReference type="Gene3D" id="3.80.20.20">
    <property type="entry name" value="Receptor L-domain"/>
    <property type="match status" value="2"/>
</dbReference>
<dbReference type="Proteomes" id="UP000038040">
    <property type="component" value="Unplaced"/>
</dbReference>
<feature type="domain" description="Receptor L-domain" evidence="2">
    <location>
        <begin position="47"/>
        <end position="157"/>
    </location>
</feature>
<dbReference type="SUPFAM" id="SSF57184">
    <property type="entry name" value="Growth factor receptor domain"/>
    <property type="match status" value="3"/>
</dbReference>
<evidence type="ECO:0000313" key="6">
    <source>
        <dbReference type="Proteomes" id="UP000274756"/>
    </source>
</evidence>
<accession>A0A0N4U7G7</accession>
<protein>
    <submittedName>
        <fullName evidence="7">Receptor protein-tyrosine kinase</fullName>
    </submittedName>
</protein>
<dbReference type="Pfam" id="PF14843">
    <property type="entry name" value="GF_recep_IV"/>
    <property type="match status" value="1"/>
</dbReference>
<dbReference type="OrthoDB" id="6219513at2759"/>
<name>A0A0N4U7G7_DRAME</name>
<dbReference type="InterPro" id="IPR006212">
    <property type="entry name" value="Furin_repeat"/>
</dbReference>
<dbReference type="InterPro" id="IPR009030">
    <property type="entry name" value="Growth_fac_rcpt_cys_sf"/>
</dbReference>
<keyword evidence="6" id="KW-1185">Reference proteome</keyword>
<dbReference type="InterPro" id="IPR036941">
    <property type="entry name" value="Rcpt_L-dom_sf"/>
</dbReference>
<proteinExistence type="predicted"/>
<dbReference type="Gene3D" id="2.10.220.10">
    <property type="entry name" value="Hormone Receptor, Insulin-like Growth Factor Receptor 1, Chain A, domain 2"/>
    <property type="match status" value="3"/>
</dbReference>
<reference evidence="7" key="1">
    <citation type="submission" date="2016-04" db="UniProtKB">
        <authorList>
            <consortium name="WormBaseParasite"/>
        </authorList>
    </citation>
    <scope>IDENTIFICATION</scope>
</reference>
<dbReference type="EMBL" id="UYYG01000001">
    <property type="protein sequence ID" value="VDN50184.1"/>
    <property type="molecule type" value="Genomic_DNA"/>
</dbReference>
<dbReference type="AlphaFoldDB" id="A0A0N4U7G7"/>
<dbReference type="InterPro" id="IPR000494">
    <property type="entry name" value="Rcpt_L-dom"/>
</dbReference>
<dbReference type="SUPFAM" id="SSF52058">
    <property type="entry name" value="L domain-like"/>
    <property type="match status" value="2"/>
</dbReference>
<feature type="domain" description="Receptor L-domain" evidence="2">
    <location>
        <begin position="366"/>
        <end position="491"/>
    </location>
</feature>
<evidence type="ECO:0000313" key="5">
    <source>
        <dbReference type="Proteomes" id="UP000038040"/>
    </source>
</evidence>
<feature type="domain" description="Growth factor receptor" evidence="3">
    <location>
        <begin position="527"/>
        <end position="641"/>
    </location>
</feature>
<dbReference type="InterPro" id="IPR032778">
    <property type="entry name" value="GF_recep_IV"/>
</dbReference>
<dbReference type="Pfam" id="PF01030">
    <property type="entry name" value="Recep_L_domain"/>
    <property type="match status" value="2"/>
</dbReference>
<dbReference type="STRING" id="318479.A0A0N4U7G7"/>
<evidence type="ECO:0000259" key="3">
    <source>
        <dbReference type="Pfam" id="PF14843"/>
    </source>
</evidence>
<organism evidence="5 7">
    <name type="scientific">Dracunculus medinensis</name>
    <name type="common">Guinea worm</name>
    <dbReference type="NCBI Taxonomy" id="318479"/>
    <lineage>
        <taxon>Eukaryota</taxon>
        <taxon>Metazoa</taxon>
        <taxon>Ecdysozoa</taxon>
        <taxon>Nematoda</taxon>
        <taxon>Chromadorea</taxon>
        <taxon>Rhabditida</taxon>
        <taxon>Spirurina</taxon>
        <taxon>Dracunculoidea</taxon>
        <taxon>Dracunculidae</taxon>
        <taxon>Dracunculus</taxon>
    </lineage>
</organism>
<evidence type="ECO:0000259" key="2">
    <source>
        <dbReference type="Pfam" id="PF01030"/>
    </source>
</evidence>
<dbReference type="Proteomes" id="UP000274756">
    <property type="component" value="Unassembled WGS sequence"/>
</dbReference>